<feature type="region of interest" description="Disordered" evidence="1">
    <location>
        <begin position="1"/>
        <end position="24"/>
    </location>
</feature>
<feature type="compositionally biased region" description="Basic and acidic residues" evidence="1">
    <location>
        <begin position="7"/>
        <end position="17"/>
    </location>
</feature>
<gene>
    <name evidence="2" type="ORF">NONO_c27920</name>
</gene>
<dbReference type="KEGG" id="nno:NONO_c27920"/>
<evidence type="ECO:0000313" key="2">
    <source>
        <dbReference type="EMBL" id="AHH17584.1"/>
    </source>
</evidence>
<protein>
    <submittedName>
        <fullName evidence="2">Uncharacterized protein</fullName>
    </submittedName>
</protein>
<evidence type="ECO:0000313" key="3">
    <source>
        <dbReference type="Proteomes" id="UP000019150"/>
    </source>
</evidence>
<keyword evidence="3" id="KW-1185">Reference proteome</keyword>
<dbReference type="PATRIC" id="fig|1415166.3.peg.2864"/>
<dbReference type="AlphaFoldDB" id="W5TEJ2"/>
<proteinExistence type="predicted"/>
<dbReference type="STRING" id="1415166.NONO_c27920"/>
<dbReference type="Proteomes" id="UP000019150">
    <property type="component" value="Chromosome"/>
</dbReference>
<evidence type="ECO:0000256" key="1">
    <source>
        <dbReference type="SAM" id="MobiDB-lite"/>
    </source>
</evidence>
<accession>W5TEJ2</accession>
<dbReference type="HOGENOM" id="CLU_2494780_0_0_11"/>
<dbReference type="EMBL" id="CP006850">
    <property type="protein sequence ID" value="AHH17584.1"/>
    <property type="molecule type" value="Genomic_DNA"/>
</dbReference>
<sequence length="86" mass="9772">MCTPGALERETATRDEPIQPSGSGDVHLRIWLGDIAFDYTAAASAASNLIRDWQRRPWYAIELMQDTVEDRLSLPRLPNERLFLDA</sequence>
<organism evidence="2 3">
    <name type="scientific">Nocardia nova SH22a</name>
    <dbReference type="NCBI Taxonomy" id="1415166"/>
    <lineage>
        <taxon>Bacteria</taxon>
        <taxon>Bacillati</taxon>
        <taxon>Actinomycetota</taxon>
        <taxon>Actinomycetes</taxon>
        <taxon>Mycobacteriales</taxon>
        <taxon>Nocardiaceae</taxon>
        <taxon>Nocardia</taxon>
    </lineage>
</organism>
<dbReference type="eggNOG" id="ENOG5031F3Y">
    <property type="taxonomic scope" value="Bacteria"/>
</dbReference>
<reference evidence="2 3" key="1">
    <citation type="journal article" date="2014" name="Appl. Environ. Microbiol.">
        <title>Insights into the Microbial Degradation of Rubber and Gutta-Percha by Analysis of the Complete Genome of Nocardia nova SH22a.</title>
        <authorList>
            <person name="Luo Q."/>
            <person name="Hiessl S."/>
            <person name="Poehlein A."/>
            <person name="Daniel R."/>
            <person name="Steinbuchel A."/>
        </authorList>
    </citation>
    <scope>NUCLEOTIDE SEQUENCE [LARGE SCALE GENOMIC DNA]</scope>
    <source>
        <strain evidence="2">SH22a</strain>
    </source>
</reference>
<name>W5TEJ2_9NOCA</name>